<evidence type="ECO:0000313" key="2">
    <source>
        <dbReference type="Proteomes" id="UP000324800"/>
    </source>
</evidence>
<name>A0A5J4U8Z4_9EUKA</name>
<dbReference type="AlphaFoldDB" id="A0A5J4U8Z4"/>
<evidence type="ECO:0000313" key="1">
    <source>
        <dbReference type="EMBL" id="KAA6366684.1"/>
    </source>
</evidence>
<evidence type="ECO:0008006" key="3">
    <source>
        <dbReference type="Google" id="ProtNLM"/>
    </source>
</evidence>
<gene>
    <name evidence="1" type="ORF">EZS28_037789</name>
</gene>
<dbReference type="EMBL" id="SNRW01019103">
    <property type="protein sequence ID" value="KAA6366684.1"/>
    <property type="molecule type" value="Genomic_DNA"/>
</dbReference>
<organism evidence="1 2">
    <name type="scientific">Streblomastix strix</name>
    <dbReference type="NCBI Taxonomy" id="222440"/>
    <lineage>
        <taxon>Eukaryota</taxon>
        <taxon>Metamonada</taxon>
        <taxon>Preaxostyla</taxon>
        <taxon>Oxymonadida</taxon>
        <taxon>Streblomastigidae</taxon>
        <taxon>Streblomastix</taxon>
    </lineage>
</organism>
<protein>
    <recommendedName>
        <fullName evidence="3">Right handed beta helix domain-containing protein</fullName>
    </recommendedName>
</protein>
<sequence length="163" mass="18007">MDVVDSVVQIRNIEMIKWKGGIIKSDGKTSIILNDCILNGGCTAVCNSPEKLDVLYCEFIGNGDNNFIERFNSITHGFIEAFNSKFTQGSFNGQEKRCNVISGENTQSIIESCQFRENKFGLNSTAISISSQISLITIRSTAILRSKLSGQGIVDARKGHFFR</sequence>
<comment type="caution">
    <text evidence="1">The sequence shown here is derived from an EMBL/GenBank/DDBJ whole genome shotgun (WGS) entry which is preliminary data.</text>
</comment>
<dbReference type="Proteomes" id="UP000324800">
    <property type="component" value="Unassembled WGS sequence"/>
</dbReference>
<proteinExistence type="predicted"/>
<reference evidence="1 2" key="1">
    <citation type="submission" date="2019-03" db="EMBL/GenBank/DDBJ databases">
        <title>Single cell metagenomics reveals metabolic interactions within the superorganism composed of flagellate Streblomastix strix and complex community of Bacteroidetes bacteria on its surface.</title>
        <authorList>
            <person name="Treitli S.C."/>
            <person name="Kolisko M."/>
            <person name="Husnik F."/>
            <person name="Keeling P."/>
            <person name="Hampl V."/>
        </authorList>
    </citation>
    <scope>NUCLEOTIDE SEQUENCE [LARGE SCALE GENOMIC DNA]</scope>
    <source>
        <strain evidence="1">ST1C</strain>
    </source>
</reference>
<accession>A0A5J4U8Z4</accession>